<gene>
    <name evidence="2" type="ORF">ABLG96_07535</name>
</gene>
<dbReference type="AlphaFoldDB" id="A0AAU8DUL2"/>
<organism evidence="2">
    <name type="scientific">Nakamurella sp. A5-74</name>
    <dbReference type="NCBI Taxonomy" id="3158264"/>
    <lineage>
        <taxon>Bacteria</taxon>
        <taxon>Bacillati</taxon>
        <taxon>Actinomycetota</taxon>
        <taxon>Actinomycetes</taxon>
        <taxon>Nakamurellales</taxon>
        <taxon>Nakamurellaceae</taxon>
        <taxon>Nakamurella</taxon>
    </lineage>
</organism>
<reference evidence="2" key="1">
    <citation type="submission" date="2024-05" db="EMBL/GenBank/DDBJ databases">
        <authorList>
            <person name="Cai S.Y."/>
            <person name="Jin L.M."/>
            <person name="Li H.R."/>
        </authorList>
    </citation>
    <scope>NUCLEOTIDE SEQUENCE</scope>
    <source>
        <strain evidence="2">A5-74</strain>
    </source>
</reference>
<name>A0AAU8DUL2_9ACTN</name>
<dbReference type="NCBIfam" id="NF047843">
    <property type="entry name" value="MST_Rv0443"/>
    <property type="match status" value="1"/>
</dbReference>
<evidence type="ECO:0000313" key="2">
    <source>
        <dbReference type="EMBL" id="XCG65138.1"/>
    </source>
</evidence>
<dbReference type="InterPro" id="IPR034660">
    <property type="entry name" value="DinB/YfiT-like"/>
</dbReference>
<dbReference type="EMBL" id="CP159218">
    <property type="protein sequence ID" value="XCG65138.1"/>
    <property type="molecule type" value="Genomic_DNA"/>
</dbReference>
<dbReference type="RefSeq" id="WP_353650749.1">
    <property type="nucleotide sequence ID" value="NZ_CP159218.1"/>
</dbReference>
<dbReference type="InterPro" id="IPR024775">
    <property type="entry name" value="DinB-like"/>
</dbReference>
<accession>A0AAU8DUL2</accession>
<dbReference type="Gene3D" id="1.20.120.450">
    <property type="entry name" value="dinb family like domain"/>
    <property type="match status" value="1"/>
</dbReference>
<dbReference type="SUPFAM" id="SSF109854">
    <property type="entry name" value="DinB/YfiT-like putative metalloenzymes"/>
    <property type="match status" value="1"/>
</dbReference>
<dbReference type="Pfam" id="PF12867">
    <property type="entry name" value="DinB_2"/>
    <property type="match status" value="1"/>
</dbReference>
<protein>
    <submittedName>
        <fullName evidence="2">DinB family protein</fullName>
    </submittedName>
</protein>
<sequence>MTTTEDEMIRSLLLDGFARIEDQVASATDGLDPDDARWRPDAAANPIGWLLWHLTRVMDDHVAELAGVEQAWTAQGFAATLALPYPVATVGYGQSSDEVGAFRADPAEILAYHRATQELVRAHLSDLTASGLGRIVDENWDPPVTEAVRIMSVLGDVTAHIGQAEYVLGLLERRAG</sequence>
<proteinExistence type="predicted"/>
<evidence type="ECO:0000259" key="1">
    <source>
        <dbReference type="Pfam" id="PF12867"/>
    </source>
</evidence>
<feature type="domain" description="DinB-like" evidence="1">
    <location>
        <begin position="20"/>
        <end position="147"/>
    </location>
</feature>